<evidence type="ECO:0000313" key="3">
    <source>
        <dbReference type="EMBL" id="WXB77318.1"/>
    </source>
</evidence>
<feature type="signal peptide" evidence="2">
    <location>
        <begin position="1"/>
        <end position="19"/>
    </location>
</feature>
<organism evidence="3 4">
    <name type="scientific">Janibacter alittae</name>
    <dbReference type="NCBI Taxonomy" id="3115209"/>
    <lineage>
        <taxon>Bacteria</taxon>
        <taxon>Bacillati</taxon>
        <taxon>Actinomycetota</taxon>
        <taxon>Actinomycetes</taxon>
        <taxon>Micrococcales</taxon>
        <taxon>Intrasporangiaceae</taxon>
        <taxon>Janibacter</taxon>
    </lineage>
</organism>
<protein>
    <recommendedName>
        <fullName evidence="5">Lipoprotein</fullName>
    </recommendedName>
</protein>
<feature type="chain" id="PRO_5046135233" description="Lipoprotein" evidence="2">
    <location>
        <begin position="20"/>
        <end position="326"/>
    </location>
</feature>
<keyword evidence="2" id="KW-0732">Signal</keyword>
<dbReference type="PROSITE" id="PS51257">
    <property type="entry name" value="PROKAR_LIPOPROTEIN"/>
    <property type="match status" value="1"/>
</dbReference>
<dbReference type="RefSeq" id="WP_338751093.1">
    <property type="nucleotide sequence ID" value="NZ_CP144913.1"/>
</dbReference>
<gene>
    <name evidence="3" type="ORF">V1351_04440</name>
</gene>
<evidence type="ECO:0000256" key="1">
    <source>
        <dbReference type="SAM" id="MobiDB-lite"/>
    </source>
</evidence>
<accession>A0ABZ2MJY3</accession>
<evidence type="ECO:0000256" key="2">
    <source>
        <dbReference type="SAM" id="SignalP"/>
    </source>
</evidence>
<sequence length="326" mass="33498">MSRRTPFVALAVSLPLALAGCGAGPAVVGMHAAPTESSDGASITPERATDVAASVLEEAATVREDGGKASPEERAAVFSGPALRAAGAAAESKDEQNHAGGGAEDLQVLGVSRGTDWPRAVLATSQDEGTQFLHVLVAAAADQPYRLFADVPMAAGASVPALAPVDEGSSVTIAKDPGTDVTTAVRSWSEGVTYQPPKKAPEGVSFDDAFSTALQKNAKDKDKDLGDLGSYRQKQSTVDAASASFELAAGGRLTFVPMTRTDTITASDKLKVLKIEDPAIRRVLDTDKVKKKLSIEHAETLAMVTPATGDATVVGVSDVLESATGE</sequence>
<dbReference type="Proteomes" id="UP001382727">
    <property type="component" value="Chromosome"/>
</dbReference>
<proteinExistence type="predicted"/>
<evidence type="ECO:0008006" key="5">
    <source>
        <dbReference type="Google" id="ProtNLM"/>
    </source>
</evidence>
<evidence type="ECO:0000313" key="4">
    <source>
        <dbReference type="Proteomes" id="UP001382727"/>
    </source>
</evidence>
<keyword evidence="4" id="KW-1185">Reference proteome</keyword>
<dbReference type="EMBL" id="CP144913">
    <property type="protein sequence ID" value="WXB77318.1"/>
    <property type="molecule type" value="Genomic_DNA"/>
</dbReference>
<feature type="region of interest" description="Disordered" evidence="1">
    <location>
        <begin position="86"/>
        <end position="105"/>
    </location>
</feature>
<reference evidence="3 4" key="1">
    <citation type="submission" date="2024-02" db="EMBL/GenBank/DDBJ databases">
        <title>Janibacter sp. nov., isolated from gut of marine sandworm.</title>
        <authorList>
            <person name="Kim B."/>
            <person name="Jun M.O."/>
            <person name="Shin N.-R."/>
        </authorList>
    </citation>
    <scope>NUCLEOTIDE SEQUENCE [LARGE SCALE GENOMIC DNA]</scope>
    <source>
        <strain evidence="3 4">A1S7</strain>
    </source>
</reference>
<name>A0ABZ2MJY3_9MICO</name>